<evidence type="ECO:0000256" key="7">
    <source>
        <dbReference type="ARBA" id="ARBA00022777"/>
    </source>
</evidence>
<organism evidence="12 13">
    <name type="scientific">Oceanitalea stevensii</name>
    <dbReference type="NCBI Taxonomy" id="2763072"/>
    <lineage>
        <taxon>Bacteria</taxon>
        <taxon>Bacillati</taxon>
        <taxon>Actinomycetota</taxon>
        <taxon>Actinomycetes</taxon>
        <taxon>Micrococcales</taxon>
        <taxon>Bogoriellaceae</taxon>
        <taxon>Georgenia</taxon>
    </lineage>
</organism>
<comment type="pathway">
    <text evidence="1 11">Metabolic intermediate biosynthesis; chorismate biosynthesis; chorismate from D-erythrose 4-phosphate and phosphoenolpyruvate: step 5/7.</text>
</comment>
<dbReference type="CDD" id="cd00464">
    <property type="entry name" value="SK"/>
    <property type="match status" value="1"/>
</dbReference>
<keyword evidence="11" id="KW-0479">Metal-binding</keyword>
<keyword evidence="8 11" id="KW-0067">ATP-binding</keyword>
<keyword evidence="9 11" id="KW-0057">Aromatic amino acid biosynthesis</keyword>
<comment type="function">
    <text evidence="11">Catalyzes the specific phosphorylation of the 3-hydroxyl group of shikimic acid using ATP as a cosubstrate.</text>
</comment>
<dbReference type="PANTHER" id="PTHR21087">
    <property type="entry name" value="SHIKIMATE KINASE"/>
    <property type="match status" value="1"/>
</dbReference>
<comment type="catalytic activity">
    <reaction evidence="10 11">
        <text>shikimate + ATP = 3-phosphoshikimate + ADP + H(+)</text>
        <dbReference type="Rhea" id="RHEA:13121"/>
        <dbReference type="ChEBI" id="CHEBI:15378"/>
        <dbReference type="ChEBI" id="CHEBI:30616"/>
        <dbReference type="ChEBI" id="CHEBI:36208"/>
        <dbReference type="ChEBI" id="CHEBI:145989"/>
        <dbReference type="ChEBI" id="CHEBI:456216"/>
        <dbReference type="EC" id="2.7.1.71"/>
    </reaction>
</comment>
<evidence type="ECO:0000256" key="1">
    <source>
        <dbReference type="ARBA" id="ARBA00004842"/>
    </source>
</evidence>
<keyword evidence="5 11" id="KW-0808">Transferase</keyword>
<dbReference type="InterPro" id="IPR023000">
    <property type="entry name" value="Shikimate_kinase_CS"/>
</dbReference>
<dbReference type="InterPro" id="IPR027417">
    <property type="entry name" value="P-loop_NTPase"/>
</dbReference>
<dbReference type="InterPro" id="IPR000623">
    <property type="entry name" value="Shikimate_kinase/TSH1"/>
</dbReference>
<feature type="binding site" evidence="11">
    <location>
        <position position="39"/>
    </location>
    <ligand>
        <name>substrate</name>
    </ligand>
</feature>
<feature type="binding site" evidence="11">
    <location>
        <position position="63"/>
    </location>
    <ligand>
        <name>substrate</name>
    </ligand>
</feature>
<evidence type="ECO:0000313" key="12">
    <source>
        <dbReference type="EMBL" id="MBD8061263.1"/>
    </source>
</evidence>
<dbReference type="RefSeq" id="WP_251838392.1">
    <property type="nucleotide sequence ID" value="NZ_JACSPO010000001.1"/>
</dbReference>
<sequence length="181" mass="19422">MSGPASRARVVLVGPPGAGKSTVGQVLARLLGVELLDTDDAVERREGRTISDIFIEDGEPHFRTLEHAEVLRALAEHDGVVALGGGAVEHPDTRAALLSVPVVYLEVSMAKALPRVGLSGARPLLVESPRARWKALMDSRRPLYREVAGLVVDTDTEPVERLATLVAEALERGDLRPRSEA</sequence>
<dbReference type="Gene3D" id="3.40.50.300">
    <property type="entry name" value="P-loop containing nucleotide triphosphate hydrolases"/>
    <property type="match status" value="1"/>
</dbReference>
<evidence type="ECO:0000256" key="11">
    <source>
        <dbReference type="HAMAP-Rule" id="MF_00109"/>
    </source>
</evidence>
<dbReference type="Proteomes" id="UP000661894">
    <property type="component" value="Unassembled WGS sequence"/>
</dbReference>
<comment type="subunit">
    <text evidence="11">Monomer.</text>
</comment>
<comment type="cofactor">
    <cofactor evidence="11">
        <name>Mg(2+)</name>
        <dbReference type="ChEBI" id="CHEBI:18420"/>
    </cofactor>
    <text evidence="11">Binds 1 Mg(2+) ion per subunit.</text>
</comment>
<dbReference type="HAMAP" id="MF_00109">
    <property type="entry name" value="Shikimate_kinase"/>
    <property type="match status" value="1"/>
</dbReference>
<comment type="subcellular location">
    <subcellularLocation>
        <location evidence="11">Cytoplasm</location>
    </subcellularLocation>
</comment>
<dbReference type="SUPFAM" id="SSF52540">
    <property type="entry name" value="P-loop containing nucleoside triphosphate hydrolases"/>
    <property type="match status" value="1"/>
</dbReference>
<evidence type="ECO:0000256" key="2">
    <source>
        <dbReference type="ARBA" id="ARBA00006997"/>
    </source>
</evidence>
<dbReference type="InterPro" id="IPR031322">
    <property type="entry name" value="Shikimate/glucono_kinase"/>
</dbReference>
<evidence type="ECO:0000256" key="5">
    <source>
        <dbReference type="ARBA" id="ARBA00022679"/>
    </source>
</evidence>
<comment type="similarity">
    <text evidence="2 11">Belongs to the shikimate kinase family.</text>
</comment>
<feature type="binding site" evidence="11">
    <location>
        <position position="85"/>
    </location>
    <ligand>
        <name>substrate</name>
    </ligand>
</feature>
<comment type="caution">
    <text evidence="12">The sequence shown here is derived from an EMBL/GenBank/DDBJ whole genome shotgun (WGS) entry which is preliminary data.</text>
</comment>
<dbReference type="PROSITE" id="PS01128">
    <property type="entry name" value="SHIKIMATE_KINASE"/>
    <property type="match status" value="1"/>
</dbReference>
<keyword evidence="4 11" id="KW-0028">Amino-acid biosynthesis</keyword>
<feature type="binding site" evidence="11">
    <location>
        <begin position="17"/>
        <end position="22"/>
    </location>
    <ligand>
        <name>ATP</name>
        <dbReference type="ChEBI" id="CHEBI:30616"/>
    </ligand>
</feature>
<feature type="binding site" evidence="11">
    <location>
        <position position="21"/>
    </location>
    <ligand>
        <name>Mg(2+)</name>
        <dbReference type="ChEBI" id="CHEBI:18420"/>
    </ligand>
</feature>
<evidence type="ECO:0000256" key="8">
    <source>
        <dbReference type="ARBA" id="ARBA00022840"/>
    </source>
</evidence>
<proteinExistence type="inferred from homology"/>
<evidence type="ECO:0000313" key="13">
    <source>
        <dbReference type="Proteomes" id="UP000661894"/>
    </source>
</evidence>
<evidence type="ECO:0000256" key="9">
    <source>
        <dbReference type="ARBA" id="ARBA00023141"/>
    </source>
</evidence>
<gene>
    <name evidence="11" type="primary">aroK</name>
    <name evidence="12" type="ORF">H9624_02860</name>
</gene>
<evidence type="ECO:0000256" key="6">
    <source>
        <dbReference type="ARBA" id="ARBA00022741"/>
    </source>
</evidence>
<keyword evidence="13" id="KW-1185">Reference proteome</keyword>
<evidence type="ECO:0000256" key="3">
    <source>
        <dbReference type="ARBA" id="ARBA00012154"/>
    </source>
</evidence>
<feature type="binding site" evidence="11">
    <location>
        <position position="140"/>
    </location>
    <ligand>
        <name>substrate</name>
    </ligand>
</feature>
<keyword evidence="11" id="KW-0460">Magnesium</keyword>
<dbReference type="Pfam" id="PF01202">
    <property type="entry name" value="SKI"/>
    <property type="match status" value="1"/>
</dbReference>
<name>A0ABR8YYW5_9MICO</name>
<dbReference type="EMBL" id="JACSPO010000001">
    <property type="protein sequence ID" value="MBD8061263.1"/>
    <property type="molecule type" value="Genomic_DNA"/>
</dbReference>
<evidence type="ECO:0000256" key="10">
    <source>
        <dbReference type="ARBA" id="ARBA00048567"/>
    </source>
</evidence>
<dbReference type="PRINTS" id="PR01100">
    <property type="entry name" value="SHIKIMTKNASE"/>
</dbReference>
<keyword evidence="7 11" id="KW-0418">Kinase</keyword>
<keyword evidence="6 11" id="KW-0547">Nucleotide-binding</keyword>
<dbReference type="GO" id="GO:0016301">
    <property type="term" value="F:kinase activity"/>
    <property type="evidence" value="ECO:0007669"/>
    <property type="project" value="UniProtKB-KW"/>
</dbReference>
<reference evidence="12 13" key="1">
    <citation type="submission" date="2020-08" db="EMBL/GenBank/DDBJ databases">
        <title>A Genomic Blueprint of the Chicken Gut Microbiome.</title>
        <authorList>
            <person name="Gilroy R."/>
            <person name="Ravi A."/>
            <person name="Getino M."/>
            <person name="Pursley I."/>
            <person name="Horton D.L."/>
            <person name="Alikhan N.-F."/>
            <person name="Baker D."/>
            <person name="Gharbi K."/>
            <person name="Hall N."/>
            <person name="Watson M."/>
            <person name="Adriaenssens E.M."/>
            <person name="Foster-Nyarko E."/>
            <person name="Jarju S."/>
            <person name="Secka A."/>
            <person name="Antonio M."/>
            <person name="Oren A."/>
            <person name="Chaudhuri R."/>
            <person name="La Ragione R.M."/>
            <person name="Hildebrand F."/>
            <person name="Pallen M.J."/>
        </authorList>
    </citation>
    <scope>NUCLEOTIDE SEQUENCE [LARGE SCALE GENOMIC DNA]</scope>
    <source>
        <strain evidence="12 13">Sa1BUA1</strain>
    </source>
</reference>
<accession>A0ABR8YYW5</accession>
<dbReference type="PANTHER" id="PTHR21087:SF16">
    <property type="entry name" value="SHIKIMATE KINASE 1, CHLOROPLASTIC"/>
    <property type="match status" value="1"/>
</dbReference>
<keyword evidence="11" id="KW-0963">Cytoplasm</keyword>
<feature type="binding site" evidence="11">
    <location>
        <position position="122"/>
    </location>
    <ligand>
        <name>ATP</name>
        <dbReference type="ChEBI" id="CHEBI:30616"/>
    </ligand>
</feature>
<protein>
    <recommendedName>
        <fullName evidence="3 11">Shikimate kinase</fullName>
        <shortName evidence="11">SK</shortName>
        <ecNumber evidence="3 11">2.7.1.71</ecNumber>
    </recommendedName>
</protein>
<dbReference type="EC" id="2.7.1.71" evidence="3 11"/>
<evidence type="ECO:0000256" key="4">
    <source>
        <dbReference type="ARBA" id="ARBA00022605"/>
    </source>
</evidence>
<comment type="caution">
    <text evidence="11">Lacks conserved residue(s) required for the propagation of feature annotation.</text>
</comment>